<sequence length="268" mass="29026">TYCSKATGAQAAKSDLQIPGVTFSCHNTIDCNRTTTLRGTANMPDLEMASIDHSGSIIRGLFCAKVISKNHRRSPLVQVGLEIPIQVTAEMDLTERNKAILEKYKQIVVSNFKEPRNYGHFSDCTKEVLKGPKDHNSDTDEEVQRNAAFSKADISYGNTMGSFDFSPISLPYDSEITKGTVRVLVAMFLLANSGLKSFSRSSCCGGFTIPPERVTHSVAERSPFGGPPWVDTAVFDLQVVGVVGSAGWFSETGVETLGGVWFTGSVLS</sequence>
<reference evidence="1 2" key="1">
    <citation type="journal article" date="2018" name="Sci. Rep.">
        <title>Comparative analysis of the Pocillopora damicornis genome highlights role of immune system in coral evolution.</title>
        <authorList>
            <person name="Cunning R."/>
            <person name="Bay R.A."/>
            <person name="Gillette P."/>
            <person name="Baker A.C."/>
            <person name="Traylor-Knowles N."/>
        </authorList>
    </citation>
    <scope>NUCLEOTIDE SEQUENCE [LARGE SCALE GENOMIC DNA]</scope>
    <source>
        <strain evidence="1">RSMAS</strain>
        <tissue evidence="1">Whole animal</tissue>
    </source>
</reference>
<comment type="caution">
    <text evidence="1">The sequence shown here is derived from an EMBL/GenBank/DDBJ whole genome shotgun (WGS) entry which is preliminary data.</text>
</comment>
<evidence type="ECO:0000313" key="2">
    <source>
        <dbReference type="Proteomes" id="UP000275408"/>
    </source>
</evidence>
<dbReference type="Proteomes" id="UP000275408">
    <property type="component" value="Unassembled WGS sequence"/>
</dbReference>
<accession>A0A3M6TNA2</accession>
<dbReference type="EMBL" id="RCHS01003302">
    <property type="protein sequence ID" value="RMX42714.1"/>
    <property type="molecule type" value="Genomic_DNA"/>
</dbReference>
<feature type="non-terminal residue" evidence="1">
    <location>
        <position position="268"/>
    </location>
</feature>
<proteinExistence type="predicted"/>
<dbReference type="AlphaFoldDB" id="A0A3M6TNA2"/>
<organism evidence="1 2">
    <name type="scientific">Pocillopora damicornis</name>
    <name type="common">Cauliflower coral</name>
    <name type="synonym">Millepora damicornis</name>
    <dbReference type="NCBI Taxonomy" id="46731"/>
    <lineage>
        <taxon>Eukaryota</taxon>
        <taxon>Metazoa</taxon>
        <taxon>Cnidaria</taxon>
        <taxon>Anthozoa</taxon>
        <taxon>Hexacorallia</taxon>
        <taxon>Scleractinia</taxon>
        <taxon>Astrocoeniina</taxon>
        <taxon>Pocilloporidae</taxon>
        <taxon>Pocillopora</taxon>
    </lineage>
</organism>
<evidence type="ECO:0000313" key="1">
    <source>
        <dbReference type="EMBL" id="RMX42714.1"/>
    </source>
</evidence>
<keyword evidence="2" id="KW-1185">Reference proteome</keyword>
<feature type="non-terminal residue" evidence="1">
    <location>
        <position position="1"/>
    </location>
</feature>
<name>A0A3M6TNA2_POCDA</name>
<gene>
    <name evidence="1" type="ORF">pdam_00024821</name>
</gene>
<protein>
    <submittedName>
        <fullName evidence="1">Uncharacterized protein</fullName>
    </submittedName>
</protein>